<proteinExistence type="inferred from homology"/>
<keyword evidence="2" id="KW-0032">Aminotransferase</keyword>
<keyword evidence="3" id="KW-0808">Transferase</keyword>
<evidence type="ECO:0000256" key="1">
    <source>
        <dbReference type="ARBA" id="ARBA00005384"/>
    </source>
</evidence>
<dbReference type="GO" id="GO:0030170">
    <property type="term" value="F:pyridoxal phosphate binding"/>
    <property type="evidence" value="ECO:0007669"/>
    <property type="project" value="InterPro"/>
</dbReference>
<dbReference type="PANTHER" id="PTHR46577:SF2">
    <property type="entry name" value="TRANSCRIPTIONAL REGULATORY PROTEIN"/>
    <property type="match status" value="1"/>
</dbReference>
<dbReference type="InterPro" id="IPR004839">
    <property type="entry name" value="Aminotransferase_I/II_large"/>
</dbReference>
<dbReference type="SUPFAM" id="SSF46785">
    <property type="entry name" value="Winged helix' DNA-binding domain"/>
    <property type="match status" value="1"/>
</dbReference>
<dbReference type="FunFam" id="3.40.640.10:FF:000023">
    <property type="entry name" value="Transcriptional regulator, GntR family"/>
    <property type="match status" value="1"/>
</dbReference>
<organism evidence="9 10">
    <name type="scientific">Zobellella endophytica</name>
    <dbReference type="NCBI Taxonomy" id="2116700"/>
    <lineage>
        <taxon>Bacteria</taxon>
        <taxon>Pseudomonadati</taxon>
        <taxon>Pseudomonadota</taxon>
        <taxon>Gammaproteobacteria</taxon>
        <taxon>Aeromonadales</taxon>
        <taxon>Aeromonadaceae</taxon>
        <taxon>Zobellella</taxon>
    </lineage>
</organism>
<evidence type="ECO:0000256" key="5">
    <source>
        <dbReference type="ARBA" id="ARBA00023015"/>
    </source>
</evidence>
<dbReference type="InterPro" id="IPR036390">
    <property type="entry name" value="WH_DNA-bd_sf"/>
</dbReference>
<accession>A0A2P7RAU1</accession>
<dbReference type="InterPro" id="IPR036388">
    <property type="entry name" value="WH-like_DNA-bd_sf"/>
</dbReference>
<comment type="similarity">
    <text evidence="1">In the C-terminal section; belongs to the class-I pyridoxal-phosphate-dependent aminotransferase family.</text>
</comment>
<dbReference type="Pfam" id="PF00155">
    <property type="entry name" value="Aminotran_1_2"/>
    <property type="match status" value="1"/>
</dbReference>
<dbReference type="CDD" id="cd07377">
    <property type="entry name" value="WHTH_GntR"/>
    <property type="match status" value="1"/>
</dbReference>
<dbReference type="GO" id="GO:0008483">
    <property type="term" value="F:transaminase activity"/>
    <property type="evidence" value="ECO:0007669"/>
    <property type="project" value="UniProtKB-KW"/>
</dbReference>
<evidence type="ECO:0000256" key="3">
    <source>
        <dbReference type="ARBA" id="ARBA00022679"/>
    </source>
</evidence>
<keyword evidence="5" id="KW-0805">Transcription regulation</keyword>
<keyword evidence="10" id="KW-1185">Reference proteome</keyword>
<dbReference type="AlphaFoldDB" id="A0A2P7RAU1"/>
<name>A0A2P7RAU1_9GAMM</name>
<dbReference type="PROSITE" id="PS50949">
    <property type="entry name" value="HTH_GNTR"/>
    <property type="match status" value="1"/>
</dbReference>
<dbReference type="GO" id="GO:0003700">
    <property type="term" value="F:DNA-binding transcription factor activity"/>
    <property type="evidence" value="ECO:0007669"/>
    <property type="project" value="InterPro"/>
</dbReference>
<evidence type="ECO:0000256" key="7">
    <source>
        <dbReference type="ARBA" id="ARBA00023163"/>
    </source>
</evidence>
<dbReference type="GO" id="GO:0003677">
    <property type="term" value="F:DNA binding"/>
    <property type="evidence" value="ECO:0007669"/>
    <property type="project" value="UniProtKB-KW"/>
</dbReference>
<reference evidence="9 10" key="1">
    <citation type="submission" date="2018-03" db="EMBL/GenBank/DDBJ databases">
        <title>The draft genome of Zobellella sp. 59N8.</title>
        <authorList>
            <person name="Liu L."/>
            <person name="Li L."/>
            <person name="Zhang X."/>
            <person name="Liang L."/>
            <person name="Wang T."/>
        </authorList>
    </citation>
    <scope>NUCLEOTIDE SEQUENCE [LARGE SCALE GENOMIC DNA]</scope>
    <source>
        <strain evidence="9 10">59N8</strain>
    </source>
</reference>
<dbReference type="Gene3D" id="1.10.10.10">
    <property type="entry name" value="Winged helix-like DNA-binding domain superfamily/Winged helix DNA-binding domain"/>
    <property type="match status" value="1"/>
</dbReference>
<dbReference type="InterPro" id="IPR015424">
    <property type="entry name" value="PyrdxlP-dep_Trfase"/>
</dbReference>
<dbReference type="PANTHER" id="PTHR46577">
    <property type="entry name" value="HTH-TYPE TRANSCRIPTIONAL REGULATORY PROTEIN GABR"/>
    <property type="match status" value="1"/>
</dbReference>
<evidence type="ECO:0000256" key="2">
    <source>
        <dbReference type="ARBA" id="ARBA00022576"/>
    </source>
</evidence>
<comment type="caution">
    <text evidence="9">The sequence shown here is derived from an EMBL/GenBank/DDBJ whole genome shotgun (WGS) entry which is preliminary data.</text>
</comment>
<dbReference type="InterPro" id="IPR015422">
    <property type="entry name" value="PyrdxlP-dep_Trfase_small"/>
</dbReference>
<dbReference type="SMART" id="SM00345">
    <property type="entry name" value="HTH_GNTR"/>
    <property type="match status" value="1"/>
</dbReference>
<feature type="domain" description="HTH gntR-type" evidence="8">
    <location>
        <begin position="8"/>
        <end position="76"/>
    </location>
</feature>
<evidence type="ECO:0000256" key="6">
    <source>
        <dbReference type="ARBA" id="ARBA00023125"/>
    </source>
</evidence>
<dbReference type="SUPFAM" id="SSF53383">
    <property type="entry name" value="PLP-dependent transferases"/>
    <property type="match status" value="1"/>
</dbReference>
<dbReference type="RefSeq" id="WP_106727765.1">
    <property type="nucleotide sequence ID" value="NZ_PXYG01000001.1"/>
</dbReference>
<dbReference type="OrthoDB" id="9804020at2"/>
<keyword evidence="6" id="KW-0238">DNA-binding</keyword>
<dbReference type="InterPro" id="IPR051446">
    <property type="entry name" value="HTH_trans_reg/aminotransferase"/>
</dbReference>
<evidence type="ECO:0000259" key="8">
    <source>
        <dbReference type="PROSITE" id="PS50949"/>
    </source>
</evidence>
<sequence length="477" mass="53190">MPAGRGAGAKYEQLAWQLREQIRAGTWRVGDRLPSLRQKAEQSGFSLMTVLSAYQLLESQGWIVSRPQSGYFVAPARESARETLPRQRLQPLQEVDINAFIFDLLQAGDAPDCVALGSAFPDASLFPRQQLARALARVARQMLPTGTRANLPPGCEPLRRSIAQRYAARGMDVSPDEIVITSGALEALNLSLQSLTAPGDWVVVESPAFYGALQAIERHRLKAVAIATHPRDGMDLDALEQALCQYPIKACWLMTNFHNPLGGTMPDAGKQRLLALLAEHRVALIEDDVYGELYFGAGPPLPAKAWDREGRVLHCGSFSKTLATGFRIGWVAAGRQAQAIQRLQLMSTLSTSAPMQLALADYLAGHHYDKHLHTLRRTLEQRKHAFYRAIQRVFPPSARVHYAEGGYFLWIELPEQICTTRLYWRALEEGITIAPGRMFATDERYRHCFRLNASLSWNSRNDAAIRRLAELIGEQLA</sequence>
<dbReference type="InterPro" id="IPR015421">
    <property type="entry name" value="PyrdxlP-dep_Trfase_major"/>
</dbReference>
<dbReference type="CDD" id="cd00609">
    <property type="entry name" value="AAT_like"/>
    <property type="match status" value="1"/>
</dbReference>
<evidence type="ECO:0000256" key="4">
    <source>
        <dbReference type="ARBA" id="ARBA00022898"/>
    </source>
</evidence>
<keyword evidence="4" id="KW-0663">Pyridoxal phosphate</keyword>
<dbReference type="InterPro" id="IPR000524">
    <property type="entry name" value="Tscrpt_reg_HTH_GntR"/>
</dbReference>
<dbReference type="Proteomes" id="UP000240243">
    <property type="component" value="Unassembled WGS sequence"/>
</dbReference>
<dbReference type="EMBL" id="PXYG01000001">
    <property type="protein sequence ID" value="PSJ47347.1"/>
    <property type="molecule type" value="Genomic_DNA"/>
</dbReference>
<evidence type="ECO:0000313" key="10">
    <source>
        <dbReference type="Proteomes" id="UP000240243"/>
    </source>
</evidence>
<keyword evidence="7" id="KW-0804">Transcription</keyword>
<dbReference type="Pfam" id="PF00392">
    <property type="entry name" value="GntR"/>
    <property type="match status" value="1"/>
</dbReference>
<dbReference type="Gene3D" id="3.40.640.10">
    <property type="entry name" value="Type I PLP-dependent aspartate aminotransferase-like (Major domain)"/>
    <property type="match status" value="1"/>
</dbReference>
<gene>
    <name evidence="9" type="ORF">C7H85_00470</name>
</gene>
<protein>
    <submittedName>
        <fullName evidence="9">GntR family transcriptional regulator</fullName>
    </submittedName>
</protein>
<evidence type="ECO:0000313" key="9">
    <source>
        <dbReference type="EMBL" id="PSJ47347.1"/>
    </source>
</evidence>
<dbReference type="Gene3D" id="3.90.1150.10">
    <property type="entry name" value="Aspartate Aminotransferase, domain 1"/>
    <property type="match status" value="1"/>
</dbReference>